<dbReference type="HOGENOM" id="CLU_1290058_0_0_1"/>
<dbReference type="EMBL" id="AMQN01011963">
    <property type="status" value="NOT_ANNOTATED_CDS"/>
    <property type="molecule type" value="Genomic_DNA"/>
</dbReference>
<protein>
    <submittedName>
        <fullName evidence="2 3">Uncharacterized protein</fullName>
    </submittedName>
</protein>
<dbReference type="EnsemblMetazoa" id="CapteT187523">
    <property type="protein sequence ID" value="CapteP187523"/>
    <property type="gene ID" value="CapteG187523"/>
</dbReference>
<sequence>MNANEKKTSHPFDFLMKYRQKWSLETALESDTRHFQQLHRKSMTIKKEHGIRSMEEKRLKFAKTRMFVDEVMKDLSTRYRGVGKHENAILFFQTVFDGETDDDDVDHDVVVDDNNNEQRSIKIPSWQRELIEKIVLNCYRNLGLKNQPNDTFCKEMKILEEDFLDSDRNDLINEVQPLLPPPKETVRERLISTSSISSTSSSTSSSSSSSTCSS</sequence>
<evidence type="ECO:0000256" key="1">
    <source>
        <dbReference type="SAM" id="MobiDB-lite"/>
    </source>
</evidence>
<accession>R7TNI3</accession>
<feature type="region of interest" description="Disordered" evidence="1">
    <location>
        <begin position="177"/>
        <end position="214"/>
    </location>
</feature>
<dbReference type="EMBL" id="KB309212">
    <property type="protein sequence ID" value="ELT95194.1"/>
    <property type="molecule type" value="Genomic_DNA"/>
</dbReference>
<evidence type="ECO:0000313" key="2">
    <source>
        <dbReference type="EMBL" id="ELT95194.1"/>
    </source>
</evidence>
<evidence type="ECO:0000313" key="3">
    <source>
        <dbReference type="EnsemblMetazoa" id="CapteP187523"/>
    </source>
</evidence>
<reference evidence="2 4" key="2">
    <citation type="journal article" date="2013" name="Nature">
        <title>Insights into bilaterian evolution from three spiralian genomes.</title>
        <authorList>
            <person name="Simakov O."/>
            <person name="Marletaz F."/>
            <person name="Cho S.J."/>
            <person name="Edsinger-Gonzales E."/>
            <person name="Havlak P."/>
            <person name="Hellsten U."/>
            <person name="Kuo D.H."/>
            <person name="Larsson T."/>
            <person name="Lv J."/>
            <person name="Arendt D."/>
            <person name="Savage R."/>
            <person name="Osoegawa K."/>
            <person name="de Jong P."/>
            <person name="Grimwood J."/>
            <person name="Chapman J.A."/>
            <person name="Shapiro H."/>
            <person name="Aerts A."/>
            <person name="Otillar R.P."/>
            <person name="Terry A.Y."/>
            <person name="Boore J.L."/>
            <person name="Grigoriev I.V."/>
            <person name="Lindberg D.R."/>
            <person name="Seaver E.C."/>
            <person name="Weisblat D.A."/>
            <person name="Putnam N.H."/>
            <person name="Rokhsar D.S."/>
        </authorList>
    </citation>
    <scope>NUCLEOTIDE SEQUENCE</scope>
    <source>
        <strain evidence="2 4">I ESC-2004</strain>
    </source>
</reference>
<feature type="compositionally biased region" description="Low complexity" evidence="1">
    <location>
        <begin position="192"/>
        <end position="214"/>
    </location>
</feature>
<organism evidence="2">
    <name type="scientific">Capitella teleta</name>
    <name type="common">Polychaete worm</name>
    <dbReference type="NCBI Taxonomy" id="283909"/>
    <lineage>
        <taxon>Eukaryota</taxon>
        <taxon>Metazoa</taxon>
        <taxon>Spiralia</taxon>
        <taxon>Lophotrochozoa</taxon>
        <taxon>Annelida</taxon>
        <taxon>Polychaeta</taxon>
        <taxon>Sedentaria</taxon>
        <taxon>Scolecida</taxon>
        <taxon>Capitellidae</taxon>
        <taxon>Capitella</taxon>
    </lineage>
</organism>
<gene>
    <name evidence="2" type="ORF">CAPTEDRAFT_187523</name>
</gene>
<reference evidence="3" key="3">
    <citation type="submission" date="2015-06" db="UniProtKB">
        <authorList>
            <consortium name="EnsemblMetazoa"/>
        </authorList>
    </citation>
    <scope>IDENTIFICATION</scope>
</reference>
<name>R7TNI3_CAPTE</name>
<evidence type="ECO:0000313" key="4">
    <source>
        <dbReference type="Proteomes" id="UP000014760"/>
    </source>
</evidence>
<dbReference type="AlphaFoldDB" id="R7TNI3"/>
<keyword evidence="4" id="KW-1185">Reference proteome</keyword>
<dbReference type="Proteomes" id="UP000014760">
    <property type="component" value="Unassembled WGS sequence"/>
</dbReference>
<reference evidence="4" key="1">
    <citation type="submission" date="2012-12" db="EMBL/GenBank/DDBJ databases">
        <authorList>
            <person name="Hellsten U."/>
            <person name="Grimwood J."/>
            <person name="Chapman J.A."/>
            <person name="Shapiro H."/>
            <person name="Aerts A."/>
            <person name="Otillar R.P."/>
            <person name="Terry A.Y."/>
            <person name="Boore J.L."/>
            <person name="Simakov O."/>
            <person name="Marletaz F."/>
            <person name="Cho S.-J."/>
            <person name="Edsinger-Gonzales E."/>
            <person name="Havlak P."/>
            <person name="Kuo D.-H."/>
            <person name="Larsson T."/>
            <person name="Lv J."/>
            <person name="Arendt D."/>
            <person name="Savage R."/>
            <person name="Osoegawa K."/>
            <person name="de Jong P."/>
            <person name="Lindberg D.R."/>
            <person name="Seaver E.C."/>
            <person name="Weisblat D.A."/>
            <person name="Putnam N.H."/>
            <person name="Grigoriev I.V."/>
            <person name="Rokhsar D.S."/>
        </authorList>
    </citation>
    <scope>NUCLEOTIDE SEQUENCE</scope>
    <source>
        <strain evidence="4">I ESC-2004</strain>
    </source>
</reference>
<proteinExistence type="predicted"/>